<feature type="domain" description="YqgF/RNase H-like" evidence="6">
    <location>
        <begin position="9"/>
        <end position="109"/>
    </location>
</feature>
<evidence type="ECO:0000256" key="2">
    <source>
        <dbReference type="ARBA" id="ARBA00022517"/>
    </source>
</evidence>
<organism evidence="7 8">
    <name type="scientific">Denitrificimonas halotolerans</name>
    <dbReference type="NCBI Taxonomy" id="3098930"/>
    <lineage>
        <taxon>Bacteria</taxon>
        <taxon>Pseudomonadati</taxon>
        <taxon>Pseudomonadota</taxon>
        <taxon>Gammaproteobacteria</taxon>
        <taxon>Pseudomonadales</taxon>
        <taxon>Pseudomonadaceae</taxon>
        <taxon>Denitrificimonas</taxon>
    </lineage>
</organism>
<evidence type="ECO:0000256" key="1">
    <source>
        <dbReference type="ARBA" id="ARBA00022490"/>
    </source>
</evidence>
<keyword evidence="3 5" id="KW-0540">Nuclease</keyword>
<dbReference type="CDD" id="cd16964">
    <property type="entry name" value="YqgF"/>
    <property type="match status" value="1"/>
</dbReference>
<evidence type="ECO:0000256" key="5">
    <source>
        <dbReference type="HAMAP-Rule" id="MF_00651"/>
    </source>
</evidence>
<dbReference type="InterPro" id="IPR005227">
    <property type="entry name" value="YqgF"/>
</dbReference>
<comment type="function">
    <text evidence="5">Could be a nuclease involved in processing of the 5'-end of pre-16S rRNA.</text>
</comment>
<dbReference type="SUPFAM" id="SSF53098">
    <property type="entry name" value="Ribonuclease H-like"/>
    <property type="match status" value="1"/>
</dbReference>
<evidence type="ECO:0000313" key="7">
    <source>
        <dbReference type="EMBL" id="MDY7219384.1"/>
    </source>
</evidence>
<gene>
    <name evidence="7" type="primary">ruvX</name>
    <name evidence="7" type="ORF">TOI97_07360</name>
</gene>
<keyword evidence="2 5" id="KW-0690">Ribosome biogenesis</keyword>
<name>A0ABU5GQW6_9GAMM</name>
<dbReference type="PANTHER" id="PTHR33317">
    <property type="entry name" value="POLYNUCLEOTIDYL TRANSFERASE, RIBONUCLEASE H-LIKE SUPERFAMILY PROTEIN"/>
    <property type="match status" value="1"/>
</dbReference>
<dbReference type="HAMAP" id="MF_00651">
    <property type="entry name" value="Nuclease_YqgF"/>
    <property type="match status" value="1"/>
</dbReference>
<accession>A0ABU5GQW6</accession>
<dbReference type="InterPro" id="IPR037027">
    <property type="entry name" value="YqgF/RNaseH-like_dom_sf"/>
</dbReference>
<dbReference type="InterPro" id="IPR006641">
    <property type="entry name" value="YqgF/RNaseH-like_dom"/>
</dbReference>
<protein>
    <recommendedName>
        <fullName evidence="5">Putative pre-16S rRNA nuclease</fullName>
        <ecNumber evidence="5">3.1.-.-</ecNumber>
    </recommendedName>
</protein>
<keyword evidence="1 5" id="KW-0963">Cytoplasm</keyword>
<dbReference type="Pfam" id="PF03652">
    <property type="entry name" value="RuvX"/>
    <property type="match status" value="1"/>
</dbReference>
<evidence type="ECO:0000256" key="3">
    <source>
        <dbReference type="ARBA" id="ARBA00022722"/>
    </source>
</evidence>
<dbReference type="EMBL" id="JAXIVU010000008">
    <property type="protein sequence ID" value="MDY7219384.1"/>
    <property type="molecule type" value="Genomic_DNA"/>
</dbReference>
<sequence length="149" mass="16668">MSDKHATPQLLLGFDYGTKQIGVAVGQMVTQNARELCNLKARDGIPNWDEIEALIKEWQPDALVVGLPLNMDGTPSDMCVRAEKFARRLNGRFNLPVHTHDERLTTFEAKGQRLSQGQQRGSYREQPVDALAAALLLQGWLEQHSTSRS</sequence>
<proteinExistence type="inferred from homology"/>
<comment type="similarity">
    <text evidence="5">Belongs to the YqgF HJR family.</text>
</comment>
<evidence type="ECO:0000256" key="4">
    <source>
        <dbReference type="ARBA" id="ARBA00022801"/>
    </source>
</evidence>
<dbReference type="RefSeq" id="WP_321553478.1">
    <property type="nucleotide sequence ID" value="NZ_JAXIVU010000008.1"/>
</dbReference>
<dbReference type="NCBIfam" id="TIGR00250">
    <property type="entry name" value="RNAse_H_YqgF"/>
    <property type="match status" value="1"/>
</dbReference>
<evidence type="ECO:0000259" key="6">
    <source>
        <dbReference type="SMART" id="SM00732"/>
    </source>
</evidence>
<dbReference type="Gene3D" id="3.30.420.140">
    <property type="entry name" value="YqgF/RNase H-like domain"/>
    <property type="match status" value="1"/>
</dbReference>
<dbReference type="EC" id="3.1.-.-" evidence="5"/>
<dbReference type="SMART" id="SM00732">
    <property type="entry name" value="YqgFc"/>
    <property type="match status" value="1"/>
</dbReference>
<reference evidence="7 8" key="1">
    <citation type="submission" date="2023-12" db="EMBL/GenBank/DDBJ databases">
        <title>Denitrificimonas halotolerans sp. nov.,a novel species isolated from landfill leachate.</title>
        <authorList>
            <person name="Wang S."/>
        </authorList>
    </citation>
    <scope>NUCLEOTIDE SEQUENCE [LARGE SCALE GENOMIC DNA]</scope>
    <source>
        <strain evidence="7 8">JX-1</strain>
    </source>
</reference>
<keyword evidence="4 5" id="KW-0378">Hydrolase</keyword>
<evidence type="ECO:0000313" key="8">
    <source>
        <dbReference type="Proteomes" id="UP001294570"/>
    </source>
</evidence>
<comment type="subcellular location">
    <subcellularLocation>
        <location evidence="5">Cytoplasm</location>
    </subcellularLocation>
</comment>
<comment type="caution">
    <text evidence="7">The sequence shown here is derived from an EMBL/GenBank/DDBJ whole genome shotgun (WGS) entry which is preliminary data.</text>
</comment>
<keyword evidence="8" id="KW-1185">Reference proteome</keyword>
<dbReference type="Proteomes" id="UP001294570">
    <property type="component" value="Unassembled WGS sequence"/>
</dbReference>
<dbReference type="InterPro" id="IPR012337">
    <property type="entry name" value="RNaseH-like_sf"/>
</dbReference>
<dbReference type="PANTHER" id="PTHR33317:SF4">
    <property type="entry name" value="POLYNUCLEOTIDYL TRANSFERASE, RIBONUCLEASE H-LIKE SUPERFAMILY PROTEIN"/>
    <property type="match status" value="1"/>
</dbReference>